<dbReference type="AlphaFoldDB" id="A0A1W1EKX4"/>
<gene>
    <name evidence="1" type="ORF">MNB_SV-15-1093</name>
</gene>
<accession>A0A1W1EKX4</accession>
<name>A0A1W1EKX4_9ZZZZ</name>
<protein>
    <submittedName>
        <fullName evidence="1">Uncharacterized protein</fullName>
    </submittedName>
</protein>
<organism evidence="1">
    <name type="scientific">hydrothermal vent metagenome</name>
    <dbReference type="NCBI Taxonomy" id="652676"/>
    <lineage>
        <taxon>unclassified sequences</taxon>
        <taxon>metagenomes</taxon>
        <taxon>ecological metagenomes</taxon>
    </lineage>
</organism>
<proteinExistence type="predicted"/>
<reference evidence="1" key="1">
    <citation type="submission" date="2016-10" db="EMBL/GenBank/DDBJ databases">
        <authorList>
            <person name="de Groot N.N."/>
        </authorList>
    </citation>
    <scope>NUCLEOTIDE SEQUENCE</scope>
</reference>
<evidence type="ECO:0000313" key="1">
    <source>
        <dbReference type="EMBL" id="SHO81515.1"/>
    </source>
</evidence>
<dbReference type="EMBL" id="FRYL01000041">
    <property type="protein sequence ID" value="SHO81515.1"/>
    <property type="molecule type" value="Genomic_DNA"/>
</dbReference>
<sequence length="138" mass="16126">MFKRLMFLFLFQAIFLVGANAKSLYIQGYTSYDISRGNINISVDKIFNKRKSGRSGTLKLAIWLTDYPYSGGTIRGFVIGETILGELEANRYYENISETVKYYKPPRGRYYSTFVLSEYRDGRYLTVDYVTYDNRKSF</sequence>